<evidence type="ECO:0000313" key="2">
    <source>
        <dbReference type="EMBL" id="THD29127.1"/>
    </source>
</evidence>
<reference evidence="2" key="1">
    <citation type="submission" date="2019-03" db="EMBL/GenBank/DDBJ databases">
        <title>Improved annotation for the trematode Fasciola hepatica.</title>
        <authorList>
            <person name="Choi Y.-J."/>
            <person name="Martin J."/>
            <person name="Mitreva M."/>
        </authorList>
    </citation>
    <scope>NUCLEOTIDE SEQUENCE [LARGE SCALE GENOMIC DNA]</scope>
</reference>
<sequence>MWPLHKVCLLRCTMIALCLALSVLMAFSQAQLYNLPEDEVFDYGEDEGGLYNPAVMHRDRRFLLGMGLQGPRRRIHRTRRSEDDSDTDFEDGEIQKRFLLGLPARTLQRHNHKRFLLGLPVRSRMA</sequence>
<keyword evidence="1" id="KW-0732">Signal</keyword>
<gene>
    <name evidence="2" type="ORF">D915_000025</name>
</gene>
<comment type="caution">
    <text evidence="2">The sequence shown here is derived from an EMBL/GenBank/DDBJ whole genome shotgun (WGS) entry which is preliminary data.</text>
</comment>
<organism evidence="2 3">
    <name type="scientific">Fasciola hepatica</name>
    <name type="common">Liver fluke</name>
    <dbReference type="NCBI Taxonomy" id="6192"/>
    <lineage>
        <taxon>Eukaryota</taxon>
        <taxon>Metazoa</taxon>
        <taxon>Spiralia</taxon>
        <taxon>Lophotrochozoa</taxon>
        <taxon>Platyhelminthes</taxon>
        <taxon>Trematoda</taxon>
        <taxon>Digenea</taxon>
        <taxon>Plagiorchiida</taxon>
        <taxon>Echinostomata</taxon>
        <taxon>Echinostomatoidea</taxon>
        <taxon>Fasciolidae</taxon>
        <taxon>Fasciola</taxon>
    </lineage>
</organism>
<feature type="signal peptide" evidence="1">
    <location>
        <begin position="1"/>
        <end position="20"/>
    </location>
</feature>
<feature type="chain" id="PRO_5020026419" evidence="1">
    <location>
        <begin position="21"/>
        <end position="126"/>
    </location>
</feature>
<proteinExistence type="predicted"/>
<name>A0A4E0S0R8_FASHE</name>
<accession>A0A4E0S0R8</accession>
<evidence type="ECO:0000313" key="3">
    <source>
        <dbReference type="Proteomes" id="UP000230066"/>
    </source>
</evidence>
<evidence type="ECO:0000256" key="1">
    <source>
        <dbReference type="SAM" id="SignalP"/>
    </source>
</evidence>
<protein>
    <submittedName>
        <fullName evidence="2">Uncharacterized protein</fullName>
    </submittedName>
</protein>
<dbReference type="EMBL" id="JXXN02000004">
    <property type="protein sequence ID" value="THD29127.1"/>
    <property type="molecule type" value="Genomic_DNA"/>
</dbReference>
<dbReference type="Proteomes" id="UP000230066">
    <property type="component" value="Unassembled WGS sequence"/>
</dbReference>
<dbReference type="AlphaFoldDB" id="A0A4E0S0R8"/>
<keyword evidence="3" id="KW-1185">Reference proteome</keyword>